<geneLocation type="plasmid" evidence="2">
    <name>pMaq22A_1p DNA</name>
</geneLocation>
<reference evidence="1 2" key="1">
    <citation type="journal article" date="2015" name="Genome Announc.">
        <title>Complete Genome Sequence of Methylobacterium aquaticum Strain 22A, Isolated from Racomitrium japonicum Moss.</title>
        <authorList>
            <person name="Tani A."/>
            <person name="Ogura Y."/>
            <person name="Hayashi T."/>
            <person name="Kimbara K."/>
        </authorList>
    </citation>
    <scope>NUCLEOTIDE SEQUENCE [LARGE SCALE GENOMIC DNA]</scope>
    <source>
        <strain evidence="1 2">MA-22A</strain>
        <plasmid evidence="2">Plasmid pMaq22A_1p DNA</plasmid>
    </source>
</reference>
<dbReference type="PATRIC" id="fig|270351.10.peg.5957"/>
<dbReference type="KEGG" id="maqu:Maq22A_1p33195"/>
<name>A0A0C6FP81_9HYPH</name>
<dbReference type="EMBL" id="AP014705">
    <property type="protein sequence ID" value="BAQ48937.1"/>
    <property type="molecule type" value="Genomic_DNA"/>
</dbReference>
<proteinExistence type="predicted"/>
<organism evidence="1 2">
    <name type="scientific">Methylobacterium aquaticum</name>
    <dbReference type="NCBI Taxonomy" id="270351"/>
    <lineage>
        <taxon>Bacteria</taxon>
        <taxon>Pseudomonadati</taxon>
        <taxon>Pseudomonadota</taxon>
        <taxon>Alphaproteobacteria</taxon>
        <taxon>Hyphomicrobiales</taxon>
        <taxon>Methylobacteriaceae</taxon>
        <taxon>Methylobacterium</taxon>
    </lineage>
</organism>
<dbReference type="AlphaFoldDB" id="A0A0C6FP81"/>
<protein>
    <submittedName>
        <fullName evidence="1">MxaA protein</fullName>
    </submittedName>
</protein>
<reference evidence="2" key="2">
    <citation type="submission" date="2015-01" db="EMBL/GenBank/DDBJ databases">
        <title>Complete genome sequence of Methylobacterium aquaticum strain 22A.</title>
        <authorList>
            <person name="Tani A."/>
            <person name="Ogura Y."/>
            <person name="Hayashi T."/>
        </authorList>
    </citation>
    <scope>NUCLEOTIDE SEQUENCE [LARGE SCALE GENOMIC DNA]</scope>
    <source>
        <strain evidence="2">MA-22A</strain>
        <plasmid evidence="2">Plasmid pMaq22A_1p DNA</plasmid>
    </source>
</reference>
<keyword evidence="1" id="KW-0614">Plasmid</keyword>
<evidence type="ECO:0000313" key="2">
    <source>
        <dbReference type="Proteomes" id="UP000061432"/>
    </source>
</evidence>
<evidence type="ECO:0000313" key="1">
    <source>
        <dbReference type="EMBL" id="BAQ48937.1"/>
    </source>
</evidence>
<accession>A0A0C6FP81</accession>
<gene>
    <name evidence="1" type="primary">mxaA</name>
    <name evidence="1" type="ORF">Maq22A_1p33195</name>
</gene>
<dbReference type="Proteomes" id="UP000061432">
    <property type="component" value="Plasmid pMaq22A_1p"/>
</dbReference>
<sequence>MPPDRMPSPARIARAGILAASVLLLMALPAAAQIGAVTVRSPRPFGLFLGDRFDATVEIEAADGFAPQAASLPKPGPLTYWLDLGSVAVAPGPLRDGNRLWRLSLNYQTFYAALDVRRLDIPAFTVTFASEAARSTTSAVAEVPSWPILVSPLREVQPPPVADPTEYMRPESPVPRRDPGPARALAWAFAALGLAGLALLARDRAWWPLHRRPARAFAAAARQVRRLSARSADEAAYREALLALHRGLDRTDGRRVMGEDLPAFLARHPAYGALAQPLDRFFAASRTAFFGRDPAAARRHWPFPDLVATARRLAAAERAGAPGRAEAAS</sequence>